<dbReference type="EMBL" id="JAFBMS010000034">
    <property type="protein sequence ID" value="KAG9341535.1"/>
    <property type="molecule type" value="Genomic_DNA"/>
</dbReference>
<dbReference type="Pfam" id="PF01261">
    <property type="entry name" value="AP_endonuc_2"/>
    <property type="match status" value="1"/>
</dbReference>
<evidence type="ECO:0000256" key="2">
    <source>
        <dbReference type="SAM" id="MobiDB-lite"/>
    </source>
</evidence>
<organism evidence="4 5">
    <name type="scientific">Albula glossodonta</name>
    <name type="common">roundjaw bonefish</name>
    <dbReference type="NCBI Taxonomy" id="121402"/>
    <lineage>
        <taxon>Eukaryota</taxon>
        <taxon>Metazoa</taxon>
        <taxon>Chordata</taxon>
        <taxon>Craniata</taxon>
        <taxon>Vertebrata</taxon>
        <taxon>Euteleostomi</taxon>
        <taxon>Actinopterygii</taxon>
        <taxon>Neopterygii</taxon>
        <taxon>Teleostei</taxon>
        <taxon>Albuliformes</taxon>
        <taxon>Albulidae</taxon>
        <taxon>Albula</taxon>
    </lineage>
</organism>
<evidence type="ECO:0000259" key="3">
    <source>
        <dbReference type="Pfam" id="PF01261"/>
    </source>
</evidence>
<feature type="compositionally biased region" description="Basic and acidic residues" evidence="2">
    <location>
        <begin position="12"/>
        <end position="27"/>
    </location>
</feature>
<dbReference type="InterPro" id="IPR036237">
    <property type="entry name" value="Xyl_isomerase-like_sf"/>
</dbReference>
<dbReference type="InterPro" id="IPR013022">
    <property type="entry name" value="Xyl_isomerase-like_TIM-brl"/>
</dbReference>
<keyword evidence="5" id="KW-1185">Reference proteome</keyword>
<keyword evidence="1" id="KW-0413">Isomerase</keyword>
<protein>
    <recommendedName>
        <fullName evidence="3">Xylose isomerase-like TIM barrel domain-containing protein</fullName>
    </recommendedName>
</protein>
<dbReference type="GO" id="GO:0046487">
    <property type="term" value="P:glyoxylate metabolic process"/>
    <property type="evidence" value="ECO:0007669"/>
    <property type="project" value="TreeGrafter"/>
</dbReference>
<dbReference type="PANTHER" id="PTHR43489:SF6">
    <property type="entry name" value="HYDROXYPYRUVATE ISOMERASE-RELATED"/>
    <property type="match status" value="1"/>
</dbReference>
<feature type="domain" description="Xylose isomerase-like TIM barrel" evidence="3">
    <location>
        <begin position="24"/>
        <end position="72"/>
    </location>
</feature>
<accession>A0A8T2NMD4</accession>
<name>A0A8T2NMD4_9TELE</name>
<dbReference type="SUPFAM" id="SSF51658">
    <property type="entry name" value="Xylose isomerase-like"/>
    <property type="match status" value="1"/>
</dbReference>
<evidence type="ECO:0000313" key="5">
    <source>
        <dbReference type="Proteomes" id="UP000824540"/>
    </source>
</evidence>
<sequence length="82" mass="9152">MQPKKVPSSDLVFKDETRPSEKGESRTTGHVQIAQVPERNEPDSPGEVNYSYLFSLLERLGYQGYIGCEYKPLDASKSTLAS</sequence>
<dbReference type="OrthoDB" id="4214675at2759"/>
<dbReference type="PANTHER" id="PTHR43489">
    <property type="entry name" value="ISOMERASE"/>
    <property type="match status" value="1"/>
</dbReference>
<evidence type="ECO:0000313" key="4">
    <source>
        <dbReference type="EMBL" id="KAG9341535.1"/>
    </source>
</evidence>
<evidence type="ECO:0000256" key="1">
    <source>
        <dbReference type="ARBA" id="ARBA00023235"/>
    </source>
</evidence>
<feature type="region of interest" description="Disordered" evidence="2">
    <location>
        <begin position="1"/>
        <end position="46"/>
    </location>
</feature>
<proteinExistence type="predicted"/>
<dbReference type="Proteomes" id="UP000824540">
    <property type="component" value="Unassembled WGS sequence"/>
</dbReference>
<dbReference type="AlphaFoldDB" id="A0A8T2NMD4"/>
<dbReference type="GO" id="GO:0008903">
    <property type="term" value="F:hydroxypyruvate isomerase activity"/>
    <property type="evidence" value="ECO:0007669"/>
    <property type="project" value="TreeGrafter"/>
</dbReference>
<dbReference type="InterPro" id="IPR050417">
    <property type="entry name" value="Sugar_Epim/Isomerase"/>
</dbReference>
<comment type="caution">
    <text evidence="4">The sequence shown here is derived from an EMBL/GenBank/DDBJ whole genome shotgun (WGS) entry which is preliminary data.</text>
</comment>
<gene>
    <name evidence="4" type="ORF">JZ751_019040</name>
</gene>
<dbReference type="Gene3D" id="3.20.20.150">
    <property type="entry name" value="Divalent-metal-dependent TIM barrel enzymes"/>
    <property type="match status" value="1"/>
</dbReference>
<reference evidence="4" key="1">
    <citation type="thesis" date="2021" institute="BYU ScholarsArchive" country="Provo, UT, USA">
        <title>Applications of and Algorithms for Genome Assembly and Genomic Analyses with an Emphasis on Marine Teleosts.</title>
        <authorList>
            <person name="Pickett B.D."/>
        </authorList>
    </citation>
    <scope>NUCLEOTIDE SEQUENCE</scope>
    <source>
        <strain evidence="4">HI-2016</strain>
    </source>
</reference>